<gene>
    <name evidence="3" type="primary">sutR_1</name>
    <name evidence="3" type="ORF">DSM112329_00408</name>
</gene>
<accession>A0AAU7APQ5</accession>
<dbReference type="Pfam" id="PF07883">
    <property type="entry name" value="Cupin_2"/>
    <property type="match status" value="1"/>
</dbReference>
<dbReference type="PROSITE" id="PS50943">
    <property type="entry name" value="HTH_CROC1"/>
    <property type="match status" value="1"/>
</dbReference>
<dbReference type="GO" id="GO:0005829">
    <property type="term" value="C:cytosol"/>
    <property type="evidence" value="ECO:0007669"/>
    <property type="project" value="TreeGrafter"/>
</dbReference>
<keyword evidence="1" id="KW-0238">DNA-binding</keyword>
<proteinExistence type="predicted"/>
<feature type="domain" description="HTH cro/C1-type" evidence="2">
    <location>
        <begin position="16"/>
        <end position="70"/>
    </location>
</feature>
<dbReference type="SMART" id="SM00530">
    <property type="entry name" value="HTH_XRE"/>
    <property type="match status" value="1"/>
</dbReference>
<dbReference type="Pfam" id="PF01381">
    <property type="entry name" value="HTH_3"/>
    <property type="match status" value="1"/>
</dbReference>
<evidence type="ECO:0000259" key="2">
    <source>
        <dbReference type="PROSITE" id="PS50943"/>
    </source>
</evidence>
<dbReference type="SUPFAM" id="SSF51182">
    <property type="entry name" value="RmlC-like cupins"/>
    <property type="match status" value="1"/>
</dbReference>
<dbReference type="InterPro" id="IPR014710">
    <property type="entry name" value="RmlC-like_jellyroll"/>
</dbReference>
<dbReference type="SUPFAM" id="SSF47413">
    <property type="entry name" value="lambda repressor-like DNA-binding domains"/>
    <property type="match status" value="1"/>
</dbReference>
<evidence type="ECO:0000313" key="3">
    <source>
        <dbReference type="EMBL" id="XAY03589.1"/>
    </source>
</evidence>
<dbReference type="InterPro" id="IPR011051">
    <property type="entry name" value="RmlC_Cupin_sf"/>
</dbReference>
<organism evidence="3">
    <name type="scientific">Paraconexibacter sp. AEG42_29</name>
    <dbReference type="NCBI Taxonomy" id="2997339"/>
    <lineage>
        <taxon>Bacteria</taxon>
        <taxon>Bacillati</taxon>
        <taxon>Actinomycetota</taxon>
        <taxon>Thermoleophilia</taxon>
        <taxon>Solirubrobacterales</taxon>
        <taxon>Paraconexibacteraceae</taxon>
        <taxon>Paraconexibacter</taxon>
    </lineage>
</organism>
<dbReference type="Gene3D" id="2.60.120.10">
    <property type="entry name" value="Jelly Rolls"/>
    <property type="match status" value="1"/>
</dbReference>
<sequence length="188" mass="19921">MDDEPTQLSARIGVAVRYHRTARSLSVADLARATGLSKTILGRIESGAGNPSVQTLFSIARALDLPLSALLEAEVAPRVRAIPSGSGDALPTAAGTVHLLHADGRPRRTELFDITFGHGTEQASDGHLPGTEEVVVCLSGRLRAGPLGEEVALKPGDAVWFAADTPHRYVAERDSRVLDWISYPVPAS</sequence>
<evidence type="ECO:0000256" key="1">
    <source>
        <dbReference type="ARBA" id="ARBA00023125"/>
    </source>
</evidence>
<dbReference type="GO" id="GO:0003677">
    <property type="term" value="F:DNA binding"/>
    <property type="evidence" value="ECO:0007669"/>
    <property type="project" value="UniProtKB-KW"/>
</dbReference>
<dbReference type="CDD" id="cd00093">
    <property type="entry name" value="HTH_XRE"/>
    <property type="match status" value="1"/>
</dbReference>
<dbReference type="PANTHER" id="PTHR46797:SF1">
    <property type="entry name" value="METHYLPHOSPHONATE SYNTHASE"/>
    <property type="match status" value="1"/>
</dbReference>
<name>A0AAU7APQ5_9ACTN</name>
<dbReference type="CDD" id="cd02209">
    <property type="entry name" value="cupin_XRE_C"/>
    <property type="match status" value="1"/>
</dbReference>
<dbReference type="PANTHER" id="PTHR46797">
    <property type="entry name" value="HTH-TYPE TRANSCRIPTIONAL REGULATOR"/>
    <property type="match status" value="1"/>
</dbReference>
<dbReference type="GO" id="GO:0003700">
    <property type="term" value="F:DNA-binding transcription factor activity"/>
    <property type="evidence" value="ECO:0007669"/>
    <property type="project" value="TreeGrafter"/>
</dbReference>
<protein>
    <submittedName>
        <fullName evidence="3">HTH-type transcriptional regulator SutR</fullName>
    </submittedName>
</protein>
<dbReference type="AlphaFoldDB" id="A0AAU7APQ5"/>
<dbReference type="Gene3D" id="1.10.260.40">
    <property type="entry name" value="lambda repressor-like DNA-binding domains"/>
    <property type="match status" value="1"/>
</dbReference>
<dbReference type="RefSeq" id="WP_354700145.1">
    <property type="nucleotide sequence ID" value="NZ_CP114014.1"/>
</dbReference>
<dbReference type="InterPro" id="IPR050807">
    <property type="entry name" value="TransReg_Diox_bact_type"/>
</dbReference>
<dbReference type="InterPro" id="IPR010982">
    <property type="entry name" value="Lambda_DNA-bd_dom_sf"/>
</dbReference>
<reference evidence="3" key="1">
    <citation type="submission" date="2022-12" db="EMBL/GenBank/DDBJ databases">
        <title>Paraconexibacter alkalitolerans sp. nov. and Baekduia alba sp. nov., isolated from soil and emended description of the genera Paraconexibacter (Chun et al., 2020) and Baekduia (An et al., 2020).</title>
        <authorList>
            <person name="Vieira S."/>
            <person name="Huber K.J."/>
            <person name="Geppert A."/>
            <person name="Wolf J."/>
            <person name="Neumann-Schaal M."/>
            <person name="Muesken M."/>
            <person name="Overmann J."/>
        </authorList>
    </citation>
    <scope>NUCLEOTIDE SEQUENCE</scope>
    <source>
        <strain evidence="3">AEG42_29</strain>
    </source>
</reference>
<dbReference type="EMBL" id="CP114014">
    <property type="protein sequence ID" value="XAY03589.1"/>
    <property type="molecule type" value="Genomic_DNA"/>
</dbReference>
<dbReference type="InterPro" id="IPR001387">
    <property type="entry name" value="Cro/C1-type_HTH"/>
</dbReference>
<dbReference type="KEGG" id="parq:DSM112329_00408"/>
<dbReference type="InterPro" id="IPR013096">
    <property type="entry name" value="Cupin_2"/>
</dbReference>